<evidence type="ECO:0000256" key="7">
    <source>
        <dbReference type="ARBA" id="ARBA00007490"/>
    </source>
</evidence>
<protein>
    <recommendedName>
        <fullName evidence="16">Adenosylcobinamide kinase</fullName>
        <ecNumber evidence="8">2.7.1.156</ecNumber>
        <ecNumber evidence="9">2.7.7.62</ecNumber>
    </recommendedName>
    <alternativeName>
        <fullName evidence="17">Adenosylcobinamide-phosphate guanylyltransferase</fullName>
    </alternativeName>
</protein>
<comment type="function">
    <text evidence="4">Catalyzes ATP-dependent phosphorylation of adenosylcobinamide and addition of GMP to adenosylcobinamide phosphate.</text>
</comment>
<name>A0ABR6VIJ9_9FIRM</name>
<keyword evidence="19" id="KW-1185">Reference proteome</keyword>
<reference evidence="18 19" key="1">
    <citation type="submission" date="2020-08" db="EMBL/GenBank/DDBJ databases">
        <authorList>
            <person name="Liu C."/>
            <person name="Sun Q."/>
        </authorList>
    </citation>
    <scope>NUCLEOTIDE SEQUENCE [LARGE SCALE GENOMIC DNA]</scope>
    <source>
        <strain evidence="18 19">NSJ-59</strain>
    </source>
</reference>
<dbReference type="GO" id="GO:0008820">
    <property type="term" value="F:cobinamide phosphate guanylyltransferase activity"/>
    <property type="evidence" value="ECO:0007669"/>
    <property type="project" value="UniProtKB-EC"/>
</dbReference>
<dbReference type="EC" id="2.7.1.156" evidence="8"/>
<dbReference type="PIRSF" id="PIRSF006135">
    <property type="entry name" value="CobU"/>
    <property type="match status" value="1"/>
</dbReference>
<evidence type="ECO:0000256" key="1">
    <source>
        <dbReference type="ARBA" id="ARBA00000312"/>
    </source>
</evidence>
<evidence type="ECO:0000313" key="19">
    <source>
        <dbReference type="Proteomes" id="UP000606870"/>
    </source>
</evidence>
<evidence type="ECO:0000256" key="6">
    <source>
        <dbReference type="ARBA" id="ARBA00005159"/>
    </source>
</evidence>
<evidence type="ECO:0000256" key="5">
    <source>
        <dbReference type="ARBA" id="ARBA00004692"/>
    </source>
</evidence>
<organism evidence="18 19">
    <name type="scientific">Megasphaera hominis</name>
    <dbReference type="NCBI Taxonomy" id="159836"/>
    <lineage>
        <taxon>Bacteria</taxon>
        <taxon>Bacillati</taxon>
        <taxon>Bacillota</taxon>
        <taxon>Negativicutes</taxon>
        <taxon>Veillonellales</taxon>
        <taxon>Veillonellaceae</taxon>
        <taxon>Megasphaera</taxon>
    </lineage>
</organism>
<dbReference type="EC" id="2.7.7.62" evidence="9"/>
<gene>
    <name evidence="18" type="primary">cobU</name>
    <name evidence="18" type="ORF">H8J70_06945</name>
</gene>
<dbReference type="RefSeq" id="WP_186503139.1">
    <property type="nucleotide sequence ID" value="NZ_JACOGK010000018.1"/>
</dbReference>
<evidence type="ECO:0000256" key="9">
    <source>
        <dbReference type="ARBA" id="ARBA00012523"/>
    </source>
</evidence>
<dbReference type="Pfam" id="PF02283">
    <property type="entry name" value="CobU"/>
    <property type="match status" value="1"/>
</dbReference>
<dbReference type="InterPro" id="IPR003203">
    <property type="entry name" value="CobU/CobP"/>
</dbReference>
<comment type="caution">
    <text evidence="18">The sequence shown here is derived from an EMBL/GenBank/DDBJ whole genome shotgun (WGS) entry which is preliminary data.</text>
</comment>
<comment type="catalytic activity">
    <reaction evidence="3">
        <text>adenosylcob(III)inamide + GTP = adenosylcob(III)inamide phosphate + GDP + H(+)</text>
        <dbReference type="Rhea" id="RHEA:15765"/>
        <dbReference type="ChEBI" id="CHEBI:2480"/>
        <dbReference type="ChEBI" id="CHEBI:15378"/>
        <dbReference type="ChEBI" id="CHEBI:37565"/>
        <dbReference type="ChEBI" id="CHEBI:58189"/>
        <dbReference type="ChEBI" id="CHEBI:58502"/>
        <dbReference type="EC" id="2.7.1.156"/>
    </reaction>
</comment>
<keyword evidence="14" id="KW-0067">ATP-binding</keyword>
<keyword evidence="13 18" id="KW-0418">Kinase</keyword>
<keyword evidence="18" id="KW-0548">Nucleotidyltransferase</keyword>
<accession>A0ABR6VIJ9</accession>
<dbReference type="PANTHER" id="PTHR34848:SF1">
    <property type="entry name" value="BIFUNCTIONAL ADENOSYLCOBALAMIN BIOSYNTHESIS PROTEIN COBU"/>
    <property type="match status" value="1"/>
</dbReference>
<keyword evidence="15" id="KW-0342">GTP-binding</keyword>
<evidence type="ECO:0000256" key="16">
    <source>
        <dbReference type="ARBA" id="ARBA00029570"/>
    </source>
</evidence>
<comment type="pathway">
    <text evidence="6">Cofactor biosynthesis; adenosylcobalamin biosynthesis; adenosylcobalamin from cob(II)yrinate a,c-diamide: step 5/7.</text>
</comment>
<evidence type="ECO:0000256" key="3">
    <source>
        <dbReference type="ARBA" id="ARBA00001522"/>
    </source>
</evidence>
<dbReference type="PANTHER" id="PTHR34848">
    <property type="match status" value="1"/>
</dbReference>
<evidence type="ECO:0000256" key="15">
    <source>
        <dbReference type="ARBA" id="ARBA00023134"/>
    </source>
</evidence>
<evidence type="ECO:0000256" key="8">
    <source>
        <dbReference type="ARBA" id="ARBA00012016"/>
    </source>
</evidence>
<dbReference type="Gene3D" id="3.40.50.300">
    <property type="entry name" value="P-loop containing nucleotide triphosphate hydrolases"/>
    <property type="match status" value="1"/>
</dbReference>
<evidence type="ECO:0000256" key="4">
    <source>
        <dbReference type="ARBA" id="ARBA00003889"/>
    </source>
</evidence>
<dbReference type="Proteomes" id="UP000606870">
    <property type="component" value="Unassembled WGS sequence"/>
</dbReference>
<evidence type="ECO:0000256" key="12">
    <source>
        <dbReference type="ARBA" id="ARBA00022741"/>
    </source>
</evidence>
<evidence type="ECO:0000256" key="10">
    <source>
        <dbReference type="ARBA" id="ARBA00022573"/>
    </source>
</evidence>
<sequence length="192" mass="20995">MAHLVLATGGSRSGKSEFAERYLAACPGRHAYIATARALDAEMKARIDRHQARRPAAWQTFEVPSGLLGQLDHILAHADALLIDCLTLYVSNFLLQRTAQPFADSIAEAEHEWALVLRTLRQSGEKTIVIVTDEVGSGIVPMEPLSRQYRDLLGLLNQQTAAAADEVYVSICGITTEIKAKSVHLPPVEDHS</sequence>
<evidence type="ECO:0000256" key="2">
    <source>
        <dbReference type="ARBA" id="ARBA00000711"/>
    </source>
</evidence>
<comment type="similarity">
    <text evidence="7">Belongs to the CobU/CobP family.</text>
</comment>
<comment type="catalytic activity">
    <reaction evidence="1">
        <text>adenosylcob(III)inamide + ATP = adenosylcob(III)inamide phosphate + ADP + H(+)</text>
        <dbReference type="Rhea" id="RHEA:15769"/>
        <dbReference type="ChEBI" id="CHEBI:2480"/>
        <dbReference type="ChEBI" id="CHEBI:15378"/>
        <dbReference type="ChEBI" id="CHEBI:30616"/>
        <dbReference type="ChEBI" id="CHEBI:58502"/>
        <dbReference type="ChEBI" id="CHEBI:456216"/>
        <dbReference type="EC" id="2.7.1.156"/>
    </reaction>
</comment>
<dbReference type="CDD" id="cd00544">
    <property type="entry name" value="CobU"/>
    <property type="match status" value="1"/>
</dbReference>
<dbReference type="SUPFAM" id="SSF52540">
    <property type="entry name" value="P-loop containing nucleoside triphosphate hydrolases"/>
    <property type="match status" value="1"/>
</dbReference>
<comment type="pathway">
    <text evidence="5">Cofactor biosynthesis; adenosylcobalamin biosynthesis; adenosylcobalamin from cob(II)yrinate a,c-diamide: step 6/7.</text>
</comment>
<keyword evidence="11 18" id="KW-0808">Transferase</keyword>
<comment type="catalytic activity">
    <reaction evidence="2">
        <text>adenosylcob(III)inamide phosphate + GTP + H(+) = adenosylcob(III)inamide-GDP + diphosphate</text>
        <dbReference type="Rhea" id="RHEA:22712"/>
        <dbReference type="ChEBI" id="CHEBI:15378"/>
        <dbReference type="ChEBI" id="CHEBI:33019"/>
        <dbReference type="ChEBI" id="CHEBI:37565"/>
        <dbReference type="ChEBI" id="CHEBI:58502"/>
        <dbReference type="ChEBI" id="CHEBI:60487"/>
        <dbReference type="EC" id="2.7.7.62"/>
    </reaction>
</comment>
<evidence type="ECO:0000313" key="18">
    <source>
        <dbReference type="EMBL" id="MBC3536983.1"/>
    </source>
</evidence>
<dbReference type="GO" id="GO:0043752">
    <property type="term" value="F:adenosylcobinamide kinase activity"/>
    <property type="evidence" value="ECO:0007669"/>
    <property type="project" value="UniProtKB-EC"/>
</dbReference>
<dbReference type="EMBL" id="JACOGK010000018">
    <property type="protein sequence ID" value="MBC3536983.1"/>
    <property type="molecule type" value="Genomic_DNA"/>
</dbReference>
<dbReference type="InterPro" id="IPR027417">
    <property type="entry name" value="P-loop_NTPase"/>
</dbReference>
<evidence type="ECO:0000256" key="11">
    <source>
        <dbReference type="ARBA" id="ARBA00022679"/>
    </source>
</evidence>
<evidence type="ECO:0000256" key="13">
    <source>
        <dbReference type="ARBA" id="ARBA00022777"/>
    </source>
</evidence>
<keyword evidence="12" id="KW-0547">Nucleotide-binding</keyword>
<dbReference type="NCBIfam" id="NF004469">
    <property type="entry name" value="PRK05800.1"/>
    <property type="match status" value="1"/>
</dbReference>
<proteinExistence type="inferred from homology"/>
<evidence type="ECO:0000256" key="17">
    <source>
        <dbReference type="ARBA" id="ARBA00030571"/>
    </source>
</evidence>
<evidence type="ECO:0000256" key="14">
    <source>
        <dbReference type="ARBA" id="ARBA00022840"/>
    </source>
</evidence>
<keyword evidence="10" id="KW-0169">Cobalamin biosynthesis</keyword>